<evidence type="ECO:0000256" key="2">
    <source>
        <dbReference type="ARBA" id="ARBA00022448"/>
    </source>
</evidence>
<evidence type="ECO:0000313" key="9">
    <source>
        <dbReference type="Proteomes" id="UP000045840"/>
    </source>
</evidence>
<dbReference type="EMBL" id="CQAZ01000003">
    <property type="protein sequence ID" value="CNH15943.1"/>
    <property type="molecule type" value="Genomic_DNA"/>
</dbReference>
<dbReference type="AlphaFoldDB" id="A0A0T9NLK3"/>
<organism evidence="6 9">
    <name type="scientific">Yersinia pekkanenii</name>
    <dbReference type="NCBI Taxonomy" id="1288385"/>
    <lineage>
        <taxon>Bacteria</taxon>
        <taxon>Pseudomonadati</taxon>
        <taxon>Pseudomonadota</taxon>
        <taxon>Gammaproteobacteria</taxon>
        <taxon>Enterobacterales</taxon>
        <taxon>Yersiniaceae</taxon>
        <taxon>Yersinia</taxon>
    </lineage>
</organism>
<dbReference type="GO" id="GO:0016887">
    <property type="term" value="F:ATP hydrolysis activity"/>
    <property type="evidence" value="ECO:0007669"/>
    <property type="project" value="InterPro"/>
</dbReference>
<dbReference type="Gene3D" id="3.40.50.300">
    <property type="entry name" value="P-loop containing nucleotide triphosphate hydrolases"/>
    <property type="match status" value="1"/>
</dbReference>
<dbReference type="EC" id="3.6.3.34" evidence="6"/>
<evidence type="ECO:0000256" key="1">
    <source>
        <dbReference type="ARBA" id="ARBA00005417"/>
    </source>
</evidence>
<accession>A0A0T9NLK3</accession>
<dbReference type="InterPro" id="IPR027417">
    <property type="entry name" value="P-loop_NTPase"/>
</dbReference>
<evidence type="ECO:0000256" key="3">
    <source>
        <dbReference type="ARBA" id="ARBA00022741"/>
    </source>
</evidence>
<dbReference type="InterPro" id="IPR003593">
    <property type="entry name" value="AAA+_ATPase"/>
</dbReference>
<dbReference type="InterPro" id="IPR050153">
    <property type="entry name" value="Metal_Ion_Import_ABC"/>
</dbReference>
<evidence type="ECO:0000313" key="8">
    <source>
        <dbReference type="Proteomes" id="UP000044625"/>
    </source>
</evidence>
<proteinExistence type="inferred from homology"/>
<protein>
    <submittedName>
        <fullName evidence="6">ABC transporter ATP-binding protein</fullName>
        <ecNumber evidence="6">3.6.3.34</ecNumber>
    </submittedName>
</protein>
<dbReference type="Pfam" id="PF00005">
    <property type="entry name" value="ABC_tran"/>
    <property type="match status" value="1"/>
</dbReference>
<comment type="similarity">
    <text evidence="1">Belongs to the ABC transporter superfamily.</text>
</comment>
<dbReference type="SUPFAM" id="SSF52540">
    <property type="entry name" value="P-loop containing nucleoside triphosphate hydrolases"/>
    <property type="match status" value="1"/>
</dbReference>
<dbReference type="SMART" id="SM00382">
    <property type="entry name" value="AAA"/>
    <property type="match status" value="1"/>
</dbReference>
<evidence type="ECO:0000313" key="6">
    <source>
        <dbReference type="EMBL" id="CNH15943.1"/>
    </source>
</evidence>
<evidence type="ECO:0000313" key="7">
    <source>
        <dbReference type="EMBL" id="CRY65618.1"/>
    </source>
</evidence>
<dbReference type="EMBL" id="CWJL01000005">
    <property type="protein sequence ID" value="CRY65618.1"/>
    <property type="molecule type" value="Genomic_DNA"/>
</dbReference>
<evidence type="ECO:0000256" key="4">
    <source>
        <dbReference type="ARBA" id="ARBA00022840"/>
    </source>
</evidence>
<dbReference type="PROSITE" id="PS50893">
    <property type="entry name" value="ABC_TRANSPORTER_2"/>
    <property type="match status" value="1"/>
</dbReference>
<dbReference type="STRING" id="1288385.ERS137968_01416"/>
<dbReference type="PANTHER" id="PTHR42734:SF5">
    <property type="entry name" value="IRON TRANSPORT SYSTEM ATP-BINDING PROTEIN HI_0361-RELATED"/>
    <property type="match status" value="1"/>
</dbReference>
<dbReference type="CDD" id="cd03235">
    <property type="entry name" value="ABC_Metallic_Cations"/>
    <property type="match status" value="1"/>
</dbReference>
<dbReference type="Proteomes" id="UP000044625">
    <property type="component" value="Unassembled WGS sequence"/>
</dbReference>
<keyword evidence="6" id="KW-0378">Hydrolase</keyword>
<sequence length="260" mass="28490">MHIAVVCYLLGECTAMIKLRKIVIGYERSPLTPPIDGCFAAGSLTAIIGANGAGKSTLLKTLAGLQPPLAGQITFTDTKVPQMAYLLQQAELDKQFPIVVQDVVAMGCWPQSGLLGGINHLSRQRIKQALNTVGMQDMARQSVGELSGGQLQRVLFARLLVQQAPLILLDEPFAGIDSQTVRFLLEVINQLHRDGRTIIAVLHDMSMVAEHFPDALWLTPQGHCWQRSELVLAQWHHSHNSSCAHASLTPQPEPQWVITL</sequence>
<feature type="domain" description="ABC transporter" evidence="5">
    <location>
        <begin position="17"/>
        <end position="246"/>
    </location>
</feature>
<reference evidence="9" key="1">
    <citation type="submission" date="2015-03" db="EMBL/GenBank/DDBJ databases">
        <authorList>
            <consortium name="Pathogen Informatics"/>
        </authorList>
    </citation>
    <scope>NUCLEOTIDE SEQUENCE [LARGE SCALE GENOMIC DNA]</scope>
    <source>
        <strain evidence="9">A125KOH2</strain>
    </source>
</reference>
<dbReference type="InterPro" id="IPR003439">
    <property type="entry name" value="ABC_transporter-like_ATP-bd"/>
</dbReference>
<keyword evidence="2" id="KW-0813">Transport</keyword>
<reference evidence="7 8" key="2">
    <citation type="submission" date="2015-03" db="EMBL/GenBank/DDBJ databases">
        <authorList>
            <consortium name="Pathogen Informatics"/>
            <person name="Murphy D."/>
        </authorList>
    </citation>
    <scope>NUCLEOTIDE SEQUENCE [LARGE SCALE GENOMIC DNA]</scope>
    <source>
        <strain evidence="7">Type strain: CIP110230</strain>
        <strain evidence="8">type strain: CIP110230</strain>
    </source>
</reference>
<dbReference type="GO" id="GO:0005524">
    <property type="term" value="F:ATP binding"/>
    <property type="evidence" value="ECO:0007669"/>
    <property type="project" value="UniProtKB-KW"/>
</dbReference>
<gene>
    <name evidence="6" type="primary">fhuC_1</name>
    <name evidence="7" type="synonym">fhuC_2</name>
    <name evidence="6" type="ORF">ERS008529_00508</name>
    <name evidence="7" type="ORF">ERS137968_01416</name>
</gene>
<dbReference type="Proteomes" id="UP000045840">
    <property type="component" value="Unassembled WGS sequence"/>
</dbReference>
<keyword evidence="4 6" id="KW-0067">ATP-binding</keyword>
<keyword evidence="8" id="KW-1185">Reference proteome</keyword>
<dbReference type="InterPro" id="IPR017871">
    <property type="entry name" value="ABC_transporter-like_CS"/>
</dbReference>
<reference evidence="6" key="3">
    <citation type="submission" date="2015-03" db="EMBL/GenBank/DDBJ databases">
        <authorList>
            <person name="Murphy D."/>
        </authorList>
    </citation>
    <scope>NUCLEOTIDE SEQUENCE [LARGE SCALE GENOMIC DNA]</scope>
    <source>
        <strain evidence="6">A125KOH2</strain>
    </source>
</reference>
<keyword evidence="3" id="KW-0547">Nucleotide-binding</keyword>
<dbReference type="PANTHER" id="PTHR42734">
    <property type="entry name" value="METAL TRANSPORT SYSTEM ATP-BINDING PROTEIN TM_0124-RELATED"/>
    <property type="match status" value="1"/>
</dbReference>
<evidence type="ECO:0000259" key="5">
    <source>
        <dbReference type="PROSITE" id="PS50893"/>
    </source>
</evidence>
<name>A0A0T9NLK3_9GAMM</name>
<dbReference type="PROSITE" id="PS00211">
    <property type="entry name" value="ABC_TRANSPORTER_1"/>
    <property type="match status" value="1"/>
</dbReference>